<keyword evidence="5" id="KW-1185">Reference proteome</keyword>
<evidence type="ECO:0000313" key="4">
    <source>
        <dbReference type="EMBL" id="GAY60793.1"/>
    </source>
</evidence>
<comment type="caution">
    <text evidence="4">The sequence shown here is derived from an EMBL/GenBank/DDBJ whole genome shotgun (WGS) entry which is preliminary data.</text>
</comment>
<dbReference type="GO" id="GO:1990904">
    <property type="term" value="C:ribonucleoprotein complex"/>
    <property type="evidence" value="ECO:0007669"/>
    <property type="project" value="UniProtKB-KW"/>
</dbReference>
<dbReference type="EMBL" id="BDQV01000245">
    <property type="protein sequence ID" value="GAY60793.1"/>
    <property type="molecule type" value="Genomic_DNA"/>
</dbReference>
<dbReference type="Proteomes" id="UP000236630">
    <property type="component" value="Unassembled WGS sequence"/>
</dbReference>
<name>A0A2H5Q883_CITUN</name>
<dbReference type="InterPro" id="IPR000218">
    <property type="entry name" value="Ribosomal_uL14"/>
</dbReference>
<evidence type="ECO:0000256" key="2">
    <source>
        <dbReference type="ARBA" id="ARBA00022980"/>
    </source>
</evidence>
<dbReference type="STRING" id="55188.A0A2H5Q883"/>
<feature type="non-terminal residue" evidence="4">
    <location>
        <position position="1"/>
    </location>
</feature>
<dbReference type="AlphaFoldDB" id="A0A2H5Q883"/>
<gene>
    <name evidence="4" type="ORF">CUMW_204830</name>
</gene>
<dbReference type="InterPro" id="IPR036853">
    <property type="entry name" value="Ribosomal_uL14_sf"/>
</dbReference>
<keyword evidence="3" id="KW-0687">Ribonucleoprotein</keyword>
<evidence type="ECO:0000256" key="3">
    <source>
        <dbReference type="ARBA" id="ARBA00023274"/>
    </source>
</evidence>
<dbReference type="GO" id="GO:0006412">
    <property type="term" value="P:translation"/>
    <property type="evidence" value="ECO:0007669"/>
    <property type="project" value="InterPro"/>
</dbReference>
<keyword evidence="2" id="KW-0689">Ribosomal protein</keyword>
<comment type="similarity">
    <text evidence="1">Belongs to the universal ribosomal protein uL14 family.</text>
</comment>
<protein>
    <submittedName>
        <fullName evidence="4">Uncharacterized protein</fullName>
    </submittedName>
</protein>
<dbReference type="Gene3D" id="2.40.150.20">
    <property type="entry name" value="Ribosomal protein L14"/>
    <property type="match status" value="1"/>
</dbReference>
<dbReference type="GO" id="GO:0003735">
    <property type="term" value="F:structural constituent of ribosome"/>
    <property type="evidence" value="ECO:0007669"/>
    <property type="project" value="InterPro"/>
</dbReference>
<feature type="non-terminal residue" evidence="4">
    <location>
        <position position="116"/>
    </location>
</feature>
<dbReference type="GO" id="GO:0005840">
    <property type="term" value="C:ribosome"/>
    <property type="evidence" value="ECO:0007669"/>
    <property type="project" value="UniProtKB-KW"/>
</dbReference>
<dbReference type="SUPFAM" id="SSF50193">
    <property type="entry name" value="Ribosomal protein L14"/>
    <property type="match status" value="1"/>
</dbReference>
<evidence type="ECO:0000313" key="5">
    <source>
        <dbReference type="Proteomes" id="UP000236630"/>
    </source>
</evidence>
<dbReference type="Pfam" id="PF00238">
    <property type="entry name" value="Ribosomal_L14"/>
    <property type="match status" value="1"/>
</dbReference>
<sequence>FLKLGEGLGFFDSSQLQEISYQWTPISSEASNRRYAHILRNVFVVVIKKAIPKMPLEISDVFTTLIVCTCTNLRRGNGIIIGYDDSTTAVIHQKEKFEGNSSFWCGRPEIEKVEFY</sequence>
<evidence type="ECO:0000256" key="1">
    <source>
        <dbReference type="ARBA" id="ARBA00010745"/>
    </source>
</evidence>
<accession>A0A2H5Q883</accession>
<reference evidence="4 5" key="1">
    <citation type="journal article" date="2017" name="Front. Genet.">
        <title>Draft sequencing of the heterozygous diploid genome of Satsuma (Citrus unshiu Marc.) using a hybrid assembly approach.</title>
        <authorList>
            <person name="Shimizu T."/>
            <person name="Tanizawa Y."/>
            <person name="Mochizuki T."/>
            <person name="Nagasaki H."/>
            <person name="Yoshioka T."/>
            <person name="Toyoda A."/>
            <person name="Fujiyama A."/>
            <person name="Kaminuma E."/>
            <person name="Nakamura Y."/>
        </authorList>
    </citation>
    <scope>NUCLEOTIDE SEQUENCE [LARGE SCALE GENOMIC DNA]</scope>
    <source>
        <strain evidence="5">cv. Miyagawa wase</strain>
    </source>
</reference>
<proteinExistence type="inferred from homology"/>
<organism evidence="4 5">
    <name type="scientific">Citrus unshiu</name>
    <name type="common">Satsuma mandarin</name>
    <name type="synonym">Citrus nobilis var. unshiu</name>
    <dbReference type="NCBI Taxonomy" id="55188"/>
    <lineage>
        <taxon>Eukaryota</taxon>
        <taxon>Viridiplantae</taxon>
        <taxon>Streptophyta</taxon>
        <taxon>Embryophyta</taxon>
        <taxon>Tracheophyta</taxon>
        <taxon>Spermatophyta</taxon>
        <taxon>Magnoliopsida</taxon>
        <taxon>eudicotyledons</taxon>
        <taxon>Gunneridae</taxon>
        <taxon>Pentapetalae</taxon>
        <taxon>rosids</taxon>
        <taxon>malvids</taxon>
        <taxon>Sapindales</taxon>
        <taxon>Rutaceae</taxon>
        <taxon>Aurantioideae</taxon>
        <taxon>Citrus</taxon>
    </lineage>
</organism>